<comment type="caution">
    <text evidence="1">The sequence shown here is derived from an EMBL/GenBank/DDBJ whole genome shotgun (WGS) entry which is preliminary data.</text>
</comment>
<reference evidence="1 2" key="1">
    <citation type="submission" date="2024-12" db="EMBL/GenBank/DDBJ databases">
        <title>The unique morphological basis and parallel evolutionary history of personate flowers in Penstemon.</title>
        <authorList>
            <person name="Depatie T.H."/>
            <person name="Wessinger C.A."/>
        </authorList>
    </citation>
    <scope>NUCLEOTIDE SEQUENCE [LARGE SCALE GENOMIC DNA]</scope>
    <source>
        <strain evidence="1">WTNN_2</strain>
        <tissue evidence="1">Leaf</tissue>
    </source>
</reference>
<organism evidence="1 2">
    <name type="scientific">Penstemon smallii</name>
    <dbReference type="NCBI Taxonomy" id="265156"/>
    <lineage>
        <taxon>Eukaryota</taxon>
        <taxon>Viridiplantae</taxon>
        <taxon>Streptophyta</taxon>
        <taxon>Embryophyta</taxon>
        <taxon>Tracheophyta</taxon>
        <taxon>Spermatophyta</taxon>
        <taxon>Magnoliopsida</taxon>
        <taxon>eudicotyledons</taxon>
        <taxon>Gunneridae</taxon>
        <taxon>Pentapetalae</taxon>
        <taxon>asterids</taxon>
        <taxon>lamiids</taxon>
        <taxon>Lamiales</taxon>
        <taxon>Plantaginaceae</taxon>
        <taxon>Cheloneae</taxon>
        <taxon>Penstemon</taxon>
    </lineage>
</organism>
<accession>A0ABD3SNE5</accession>
<protein>
    <submittedName>
        <fullName evidence="1">Uncharacterized protein</fullName>
    </submittedName>
</protein>
<dbReference type="Gene3D" id="3.40.250.10">
    <property type="entry name" value="Rhodanese-like domain"/>
    <property type="match status" value="1"/>
</dbReference>
<gene>
    <name evidence="1" type="ORF">ACJIZ3_021887</name>
</gene>
<dbReference type="Proteomes" id="UP001634393">
    <property type="component" value="Unassembled WGS sequence"/>
</dbReference>
<dbReference type="PANTHER" id="PTHR37756:SF1">
    <property type="entry name" value="TRANSMEMBRANE PROTEIN"/>
    <property type="match status" value="1"/>
</dbReference>
<dbReference type="PANTHER" id="PTHR37756">
    <property type="entry name" value="TRANSMEMBRANE PROTEIN"/>
    <property type="match status" value="1"/>
</dbReference>
<dbReference type="EMBL" id="JBJXBP010000006">
    <property type="protein sequence ID" value="KAL3825858.1"/>
    <property type="molecule type" value="Genomic_DNA"/>
</dbReference>
<proteinExistence type="predicted"/>
<keyword evidence="2" id="KW-1185">Reference proteome</keyword>
<name>A0ABD3SNE5_9LAMI</name>
<evidence type="ECO:0000313" key="2">
    <source>
        <dbReference type="Proteomes" id="UP001634393"/>
    </source>
</evidence>
<evidence type="ECO:0000313" key="1">
    <source>
        <dbReference type="EMBL" id="KAL3825858.1"/>
    </source>
</evidence>
<sequence>MVCLACLLPLFLVPIVNLLPILFDLLMAKVYKLFGWEYRKPQRAPPACPIKPSVSKTNNSVRGPKCARKFADYLADVKEDVGVKNIMVLERGYNG</sequence>
<dbReference type="InterPro" id="IPR036873">
    <property type="entry name" value="Rhodanese-like_dom_sf"/>
</dbReference>
<dbReference type="AlphaFoldDB" id="A0ABD3SNE5"/>